<dbReference type="GO" id="GO:0004386">
    <property type="term" value="F:helicase activity"/>
    <property type="evidence" value="ECO:0007669"/>
    <property type="project" value="InterPro"/>
</dbReference>
<evidence type="ECO:0000259" key="4">
    <source>
        <dbReference type="Pfam" id="PF13087"/>
    </source>
</evidence>
<dbReference type="SUPFAM" id="SSF52540">
    <property type="entry name" value="P-loop containing nucleoside triphosphate hydrolases"/>
    <property type="match status" value="1"/>
</dbReference>
<dbReference type="FunFam" id="3.40.50.300:FF:002574">
    <property type="entry name" value="Protein CBG27386"/>
    <property type="match status" value="1"/>
</dbReference>
<dbReference type="PIRSF" id="PIRSF038901">
    <property type="entry name" value="AQR_cwf11"/>
    <property type="match status" value="1"/>
</dbReference>
<dbReference type="CDD" id="cd17935">
    <property type="entry name" value="EEXXQc_AQR"/>
    <property type="match status" value="1"/>
</dbReference>
<dbReference type="InterPro" id="IPR032174">
    <property type="entry name" value="Aquarius_N"/>
</dbReference>
<dbReference type="STRING" id="135651.G0N376"/>
<dbReference type="GO" id="GO:0003729">
    <property type="term" value="F:mRNA binding"/>
    <property type="evidence" value="ECO:0007669"/>
    <property type="project" value="TreeGrafter"/>
</dbReference>
<evidence type="ECO:0000256" key="1">
    <source>
        <dbReference type="PIRNR" id="PIRNR038901"/>
    </source>
</evidence>
<comment type="subcellular location">
    <subcellularLocation>
        <location evidence="1">Nucleus</location>
    </subcellularLocation>
</comment>
<keyword evidence="1" id="KW-0507">mRNA processing</keyword>
<evidence type="ECO:0000259" key="7">
    <source>
        <dbReference type="Pfam" id="PF21144"/>
    </source>
</evidence>
<dbReference type="InParanoid" id="G0N376"/>
<feature type="domain" description="DNA2/NAM7 helicase helicase" evidence="3">
    <location>
        <begin position="802"/>
        <end position="1101"/>
    </location>
</feature>
<dbReference type="InterPro" id="IPR047187">
    <property type="entry name" value="SF1_C_Upf1"/>
</dbReference>
<reference evidence="9" key="1">
    <citation type="submission" date="2011-07" db="EMBL/GenBank/DDBJ databases">
        <authorList>
            <consortium name="Caenorhabditis brenneri Sequencing and Analysis Consortium"/>
            <person name="Wilson R.K."/>
        </authorList>
    </citation>
    <scope>NUCLEOTIDE SEQUENCE [LARGE SCALE GENOMIC DNA]</scope>
    <source>
        <strain evidence="9">PB2801</strain>
    </source>
</reference>
<sequence>MVAKNHRDVVVTRGAIESDTISSIAAKYWAPFTKETHEKFDVKLIDTIYENEMLKTQFNPKKIMMLEFSQYLEGYLWPNYKPEDSSKAYNLSIVVMVNEKFRERNLDSWSSFTKQPEQFPAFFRKVLELSLDENSLSPSEHCALLTFLVNSFGSVETPIVHNETRKLVSIEIWQGLLPSQREDLFKKQKKLRKIWDNVVKKMSPDTAFHREYLWKLIEKFKKTLQHFDGSEGEEEGEDPVDYIKYCERFIELLIDLESILQTRRFFNSVLHSSHLLTNCLLSPLISTEAGSLFFQLVQLLKFYARFEIDDLSGKQLTHKEVSEQHYKNVTRLQKAAFRFFKENMKEFYLLNVSGVDTRRALQKQFGNMAHEEVYRFAEYLHLVPEFGDDTIEQAKLLSRFSHEYLVETITLHCERRPNQLTQLNEKPLFPTEKVIWDENVVPYESYTGEGVLALDKLNLQFLTLHDYLLRNFNLFQLESTYEIRQDLEDVLFRMKPFQHESRNETVFAGWAKMALPIDHFQITEVAKPLVGEKSPAVVRAVVTVNIGRRQDIRQEWENLRRHDVCFLVACRSKRGAAGLKFDVRRPFAEQIEVLSVRGCDVEGMLDQDGHILEEYTGLEKKARITGDMRKFRLLLDSNQYRLDMEEANKVDLYDTFNLLVRRDSKTNNFKAVLQTIRDLLNTECVVPDWLTDVILGYGEPDSAHYSKLSSAVPELDFNDTFLSFEHVKQSFPGYKVEVVETYDKSIEPVPPFKLCFKELERRQDVEVKPGDLQTIVVTPLVRKKETPYPYSPNKNQVLFTPAQVEAIKSGMQPGLTMVVGPPGTGKTDVAVQIISNIYHNWPNQRTLIVTHSNQALNQLFEKIIALDVDERHLLRMGHGEEALETEKDFSRYGRVNYVLKERIQLLAKVEKLAKALNVVGDVAYTCENAGYFFRFSVFRVWEEFLAQVTAKGAAKLAEGQVAEIFPFKKFFNDLPDLFSGNNSEDMKVAHSCWRHIEQIFEKLDEFRAFELLRNGKDRTEYLLIKEAKIIAMTCTHAALRRNELVKLGFRYDNIVMEEAAQILEVETFIPLLLQNPQDGHNRLKRWIMIGDHHQLPPVVQNQAFQKYSNMEQSLFARLVRLSVPNVQLDRQGRARAQIAELYQWRYKNLGNLPHVDGLPQFQNANAGFAFPFQLIDVPDFNGQGETQPSPHFYQNLGEAEYAVALYTYMRILGYPAEKISILTTYNGQAQLLRDVCQRRCESNPLIGMPGKISTVDKYQGQQNDYVILSLVKTKNIGHIRDVRRLVVALSRARLGLYVLGRAKVFMDCLELTPAMRIFAKYPRKLIILPFEPHPTTRKHNERSQDGEPMEIEDTLHMTHFVHEFYMGNLPAMKAAYDAAMEEYMEAQRILNPPIDETQMEVETEEDKRRREALERKKKQEMDDKKEADIHFEDMDHEMQEPVAPAASAPPAPVPQEPMQQE</sequence>
<organism evidence="9">
    <name type="scientific">Caenorhabditis brenneri</name>
    <name type="common">Nematode worm</name>
    <dbReference type="NCBI Taxonomy" id="135651"/>
    <lineage>
        <taxon>Eukaryota</taxon>
        <taxon>Metazoa</taxon>
        <taxon>Ecdysozoa</taxon>
        <taxon>Nematoda</taxon>
        <taxon>Chromadorea</taxon>
        <taxon>Rhabditida</taxon>
        <taxon>Rhabditina</taxon>
        <taxon>Rhabditomorpha</taxon>
        <taxon>Rhabditoidea</taxon>
        <taxon>Rhabditidae</taxon>
        <taxon>Peloderinae</taxon>
        <taxon>Caenorhabditis</taxon>
    </lineage>
</organism>
<keyword evidence="1" id="KW-0539">Nucleus</keyword>
<accession>G0N376</accession>
<proteinExistence type="inferred from homology"/>
<dbReference type="Proteomes" id="UP000008068">
    <property type="component" value="Unassembled WGS sequence"/>
</dbReference>
<dbReference type="InterPro" id="IPR026300">
    <property type="entry name" value="CWF11_fam"/>
</dbReference>
<dbReference type="Pfam" id="PF21144">
    <property type="entry name" value="Aquarius_N_3rd"/>
    <property type="match status" value="1"/>
</dbReference>
<dbReference type="HOGENOM" id="CLU_001195_0_0_1"/>
<evidence type="ECO:0000313" key="9">
    <source>
        <dbReference type="Proteomes" id="UP000008068"/>
    </source>
</evidence>
<evidence type="ECO:0000259" key="5">
    <source>
        <dbReference type="Pfam" id="PF16399"/>
    </source>
</evidence>
<dbReference type="EMBL" id="GL379833">
    <property type="protein sequence ID" value="EGT51377.1"/>
    <property type="molecule type" value="Genomic_DNA"/>
</dbReference>
<keyword evidence="1" id="KW-0508">mRNA splicing</keyword>
<dbReference type="PANTHER" id="PTHR10887:SF5">
    <property type="entry name" value="RNA HELICASE AQUARIUS"/>
    <property type="match status" value="1"/>
</dbReference>
<dbReference type="InterPro" id="IPR048967">
    <property type="entry name" value="Aquarius_insert"/>
</dbReference>
<evidence type="ECO:0000313" key="8">
    <source>
        <dbReference type="EMBL" id="EGT51377.1"/>
    </source>
</evidence>
<evidence type="ECO:0000259" key="6">
    <source>
        <dbReference type="Pfam" id="PF21143"/>
    </source>
</evidence>
<dbReference type="Gene3D" id="3.40.50.300">
    <property type="entry name" value="P-loop containing nucleotide triphosphate hydrolases"/>
    <property type="match status" value="2"/>
</dbReference>
<evidence type="ECO:0000259" key="3">
    <source>
        <dbReference type="Pfam" id="PF13086"/>
    </source>
</evidence>
<protein>
    <submittedName>
        <fullName evidence="8">Uncharacterized protein</fullName>
    </submittedName>
</protein>
<dbReference type="InterPro" id="IPR041679">
    <property type="entry name" value="DNA2/NAM7-like_C"/>
</dbReference>
<dbReference type="OrthoDB" id="1879at2759"/>
<name>G0N376_CAEBE</name>
<feature type="domain" description="DNA2/NAM7 helicase-like C-terminal" evidence="4">
    <location>
        <begin position="1110"/>
        <end position="1302"/>
    </location>
</feature>
<comment type="similarity">
    <text evidence="1">Belongs to the CWF11 family.</text>
</comment>
<keyword evidence="9" id="KW-1185">Reference proteome</keyword>
<feature type="compositionally biased region" description="Basic and acidic residues" evidence="2">
    <location>
        <begin position="1405"/>
        <end position="1439"/>
    </location>
</feature>
<feature type="domain" description="RNA helicase aquarius N-terminal" evidence="5">
    <location>
        <begin position="21"/>
        <end position="417"/>
    </location>
</feature>
<dbReference type="Pfam" id="PF16399">
    <property type="entry name" value="Aquarius_N_1st"/>
    <property type="match status" value="1"/>
</dbReference>
<gene>
    <name evidence="8" type="ORF">CAEBREN_01368</name>
</gene>
<dbReference type="InterPro" id="IPR048966">
    <property type="entry name" value="Aquarius_b-barrel"/>
</dbReference>
<dbReference type="InterPro" id="IPR045055">
    <property type="entry name" value="DNA2/NAM7-like"/>
</dbReference>
<dbReference type="InterPro" id="IPR027417">
    <property type="entry name" value="P-loop_NTPase"/>
</dbReference>
<dbReference type="Pfam" id="PF13087">
    <property type="entry name" value="AAA_12"/>
    <property type="match status" value="1"/>
</dbReference>
<dbReference type="FunCoup" id="G0N376">
    <property type="interactions" value="3868"/>
</dbReference>
<dbReference type="InterPro" id="IPR041677">
    <property type="entry name" value="DNA2/NAM7_AAA_11"/>
</dbReference>
<dbReference type="eggNOG" id="KOG1806">
    <property type="taxonomic scope" value="Eukaryota"/>
</dbReference>
<feature type="domain" description="RNA helicase aquarius beta-barrel" evidence="6">
    <location>
        <begin position="495"/>
        <end position="662"/>
    </location>
</feature>
<dbReference type="PANTHER" id="PTHR10887">
    <property type="entry name" value="DNA2/NAM7 HELICASE FAMILY"/>
    <property type="match status" value="1"/>
</dbReference>
<dbReference type="Pfam" id="PF13086">
    <property type="entry name" value="AAA_11"/>
    <property type="match status" value="1"/>
</dbReference>
<evidence type="ECO:0000256" key="2">
    <source>
        <dbReference type="SAM" id="MobiDB-lite"/>
    </source>
</evidence>
<dbReference type="CDD" id="cd18808">
    <property type="entry name" value="SF1_C_Upf1"/>
    <property type="match status" value="1"/>
</dbReference>
<dbReference type="Pfam" id="PF21143">
    <property type="entry name" value="Aquarius_N_2nd"/>
    <property type="match status" value="1"/>
</dbReference>
<feature type="region of interest" description="Disordered" evidence="2">
    <location>
        <begin position="1394"/>
        <end position="1461"/>
    </location>
</feature>
<dbReference type="OMA" id="YRVWLDC"/>
<dbReference type="GO" id="GO:0071013">
    <property type="term" value="C:catalytic step 2 spliceosome"/>
    <property type="evidence" value="ECO:0007669"/>
    <property type="project" value="TreeGrafter"/>
</dbReference>
<dbReference type="GO" id="GO:0000398">
    <property type="term" value="P:mRNA splicing, via spliceosome"/>
    <property type="evidence" value="ECO:0007669"/>
    <property type="project" value="InterPro"/>
</dbReference>
<feature type="domain" description="RNA helicase aquarius insertion" evidence="7">
    <location>
        <begin position="712"/>
        <end position="790"/>
    </location>
</feature>